<evidence type="ECO:0000313" key="2">
    <source>
        <dbReference type="Proteomes" id="UP001597508"/>
    </source>
</evidence>
<accession>A0ABW5LUP6</accession>
<name>A0ABW5LUP6_9FLAO</name>
<proteinExistence type="predicted"/>
<dbReference type="RefSeq" id="WP_379667259.1">
    <property type="nucleotide sequence ID" value="NZ_JBHULH010000011.1"/>
</dbReference>
<protein>
    <recommendedName>
        <fullName evidence="3">Phage tail collar domain-containing protein</fullName>
    </recommendedName>
</protein>
<comment type="caution">
    <text evidence="1">The sequence shown here is derived from an EMBL/GenBank/DDBJ whole genome shotgun (WGS) entry which is preliminary data.</text>
</comment>
<evidence type="ECO:0000313" key="1">
    <source>
        <dbReference type="EMBL" id="MFD2568553.1"/>
    </source>
</evidence>
<gene>
    <name evidence="1" type="ORF">ACFSRZ_14345</name>
</gene>
<reference evidence="2" key="1">
    <citation type="journal article" date="2019" name="Int. J. Syst. Evol. Microbiol.">
        <title>The Global Catalogue of Microorganisms (GCM) 10K type strain sequencing project: providing services to taxonomists for standard genome sequencing and annotation.</title>
        <authorList>
            <consortium name="The Broad Institute Genomics Platform"/>
            <consortium name="The Broad Institute Genome Sequencing Center for Infectious Disease"/>
            <person name="Wu L."/>
            <person name="Ma J."/>
        </authorList>
    </citation>
    <scope>NUCLEOTIDE SEQUENCE [LARGE SCALE GENOMIC DNA]</scope>
    <source>
        <strain evidence="2">KCTC 52127</strain>
    </source>
</reference>
<sequence>MCSKYKSGVTPGTIIAWQANEQNSSTEPNTNWDKCDGSNSDAPNLTGKFIIGASESTPYPLGKSGGSTKFKIRKANIPLGFPSVNRQLHQHPFTPQKFSTTTVQGCVPNGADIYQWETGNFCEMEAVVSRCSSNLYIKKTGSGKKVKNVIQPFHAVHFFKKSNSAEQSKTKQSPLPLITATAKASATIYIDNIPSGTVAMWDQPNAPEGWAICNGHNGTYDLSQQFIIGCSGPYESKSSTNNPYPFNLPGGSTQINLGQENMPLNWPSIIDHGHTHTIKFKNYPRDVVGGEPTGPNGFVTNNPQKKTVNSQKTSLNYSNIQVEQGEGKHIDHVQPFYALYFIQKL</sequence>
<dbReference type="SUPFAM" id="SSF88874">
    <property type="entry name" value="Receptor-binding domain of short tail fibre protein gp12"/>
    <property type="match status" value="1"/>
</dbReference>
<keyword evidence="2" id="KW-1185">Reference proteome</keyword>
<evidence type="ECO:0008006" key="3">
    <source>
        <dbReference type="Google" id="ProtNLM"/>
    </source>
</evidence>
<dbReference type="Proteomes" id="UP001597508">
    <property type="component" value="Unassembled WGS sequence"/>
</dbReference>
<organism evidence="1 2">
    <name type="scientific">Pseudotenacibaculum haliotis</name>
    <dbReference type="NCBI Taxonomy" id="1862138"/>
    <lineage>
        <taxon>Bacteria</taxon>
        <taxon>Pseudomonadati</taxon>
        <taxon>Bacteroidota</taxon>
        <taxon>Flavobacteriia</taxon>
        <taxon>Flavobacteriales</taxon>
        <taxon>Flavobacteriaceae</taxon>
        <taxon>Pseudotenacibaculum</taxon>
    </lineage>
</organism>
<dbReference type="EMBL" id="JBHULH010000011">
    <property type="protein sequence ID" value="MFD2568553.1"/>
    <property type="molecule type" value="Genomic_DNA"/>
</dbReference>